<dbReference type="GO" id="GO:0016020">
    <property type="term" value="C:membrane"/>
    <property type="evidence" value="ECO:0007669"/>
    <property type="project" value="UniProtKB-SubCell"/>
</dbReference>
<dbReference type="InterPro" id="IPR053335">
    <property type="entry name" value="Fatty_acid_desaturase_CarF"/>
</dbReference>
<comment type="subcellular location">
    <subcellularLocation>
        <location evidence="1">Membrane</location>
        <topology evidence="1">Multi-pass membrane protein</topology>
    </subcellularLocation>
</comment>
<dbReference type="PANTHER" id="PTHR48230">
    <property type="match status" value="1"/>
</dbReference>
<reference evidence="8 9" key="1">
    <citation type="submission" date="2019-03" db="EMBL/GenBank/DDBJ databases">
        <title>Deep-cultivation of Planctomycetes and their phenomic and genomic characterization uncovers novel biology.</title>
        <authorList>
            <person name="Wiegand S."/>
            <person name="Jogler M."/>
            <person name="Boedeker C."/>
            <person name="Pinto D."/>
            <person name="Vollmers J."/>
            <person name="Rivas-Marin E."/>
            <person name="Kohn T."/>
            <person name="Peeters S.H."/>
            <person name="Heuer A."/>
            <person name="Rast P."/>
            <person name="Oberbeckmann S."/>
            <person name="Bunk B."/>
            <person name="Jeske O."/>
            <person name="Meyerdierks A."/>
            <person name="Storesund J.E."/>
            <person name="Kallscheuer N."/>
            <person name="Luecker S."/>
            <person name="Lage O.M."/>
            <person name="Pohl T."/>
            <person name="Merkel B.J."/>
            <person name="Hornburger P."/>
            <person name="Mueller R.-W."/>
            <person name="Bruemmer F."/>
            <person name="Labrenz M."/>
            <person name="Spormann A.M."/>
            <person name="Op den Camp H."/>
            <person name="Overmann J."/>
            <person name="Amann R."/>
            <person name="Jetten M.S.M."/>
            <person name="Mascher T."/>
            <person name="Medema M.H."/>
            <person name="Devos D.P."/>
            <person name="Kaster A.-K."/>
            <person name="Ovreas L."/>
            <person name="Rohde M."/>
            <person name="Galperin M.Y."/>
            <person name="Jogler C."/>
        </authorList>
    </citation>
    <scope>NUCLEOTIDE SEQUENCE [LARGE SCALE GENOMIC DNA]</scope>
    <source>
        <strain evidence="8 9">V144</strain>
    </source>
</reference>
<dbReference type="PANTHER" id="PTHR48230:SF1">
    <property type="entry name" value="LIPID DESATURASE DOMAIN-CONTAINING PROTEIN"/>
    <property type="match status" value="1"/>
</dbReference>
<organism evidence="8 9">
    <name type="scientific">Gimesia aquarii</name>
    <dbReference type="NCBI Taxonomy" id="2527964"/>
    <lineage>
        <taxon>Bacteria</taxon>
        <taxon>Pseudomonadati</taxon>
        <taxon>Planctomycetota</taxon>
        <taxon>Planctomycetia</taxon>
        <taxon>Planctomycetales</taxon>
        <taxon>Planctomycetaceae</taxon>
        <taxon>Gimesia</taxon>
    </lineage>
</organism>
<evidence type="ECO:0000256" key="2">
    <source>
        <dbReference type="ARBA" id="ARBA00007620"/>
    </source>
</evidence>
<feature type="domain" description="Lipid desaturase" evidence="7">
    <location>
        <begin position="22"/>
        <end position="187"/>
    </location>
</feature>
<comment type="similarity">
    <text evidence="2">Belongs to the fatty acid desaturase CarF family.</text>
</comment>
<keyword evidence="4 6" id="KW-1133">Transmembrane helix</keyword>
<evidence type="ECO:0000313" key="9">
    <source>
        <dbReference type="Proteomes" id="UP000318704"/>
    </source>
</evidence>
<sequence>MNYFFLFLTHLIINLLPYIGCILLVDFLSGFFHWLEDSYGNENTPFFGKLVIQPNLEHHLHPMAFTHSSFLDRNSMTIGLAVIFLAGSYFLGILTPAWGVALSIGAVANEIHYFTHLQVKKVPQAIRILQKLQILQTQKHHVGGHHGTPFDDHYCVISNIMNPVLDKLKFWRFLEFVVYLLSGVSPRR</sequence>
<dbReference type="EMBL" id="CP037920">
    <property type="protein sequence ID" value="QDU00212.1"/>
    <property type="molecule type" value="Genomic_DNA"/>
</dbReference>
<dbReference type="Proteomes" id="UP000318704">
    <property type="component" value="Chromosome"/>
</dbReference>
<proteinExistence type="inferred from homology"/>
<evidence type="ECO:0000256" key="4">
    <source>
        <dbReference type="ARBA" id="ARBA00022989"/>
    </source>
</evidence>
<dbReference type="Pfam" id="PF10520">
    <property type="entry name" value="Lipid_desat"/>
    <property type="match status" value="1"/>
</dbReference>
<protein>
    <submittedName>
        <fullName evidence="8">Kua-ubiquitin conjugating enzyme hybrid localization domain protein</fullName>
    </submittedName>
</protein>
<dbReference type="RefSeq" id="WP_144990372.1">
    <property type="nucleotide sequence ID" value="NZ_CP037920.1"/>
</dbReference>
<evidence type="ECO:0000256" key="1">
    <source>
        <dbReference type="ARBA" id="ARBA00004141"/>
    </source>
</evidence>
<dbReference type="KEGG" id="gaw:V144x_57250"/>
<dbReference type="InterPro" id="IPR019547">
    <property type="entry name" value="Lipid_desat"/>
</dbReference>
<feature type="transmembrane region" description="Helical" evidence="6">
    <location>
        <begin position="12"/>
        <end position="35"/>
    </location>
</feature>
<evidence type="ECO:0000313" key="8">
    <source>
        <dbReference type="EMBL" id="QDU00212.1"/>
    </source>
</evidence>
<name>A0A517W4N0_9PLAN</name>
<evidence type="ECO:0000256" key="6">
    <source>
        <dbReference type="SAM" id="Phobius"/>
    </source>
</evidence>
<accession>A0A517W4N0</accession>
<evidence type="ECO:0000256" key="5">
    <source>
        <dbReference type="ARBA" id="ARBA00023136"/>
    </source>
</evidence>
<evidence type="ECO:0000256" key="3">
    <source>
        <dbReference type="ARBA" id="ARBA00022692"/>
    </source>
</evidence>
<feature type="transmembrane region" description="Helical" evidence="6">
    <location>
        <begin position="78"/>
        <end position="108"/>
    </location>
</feature>
<dbReference type="AlphaFoldDB" id="A0A517W4N0"/>
<gene>
    <name evidence="8" type="ORF">V144x_57250</name>
</gene>
<keyword evidence="3 6" id="KW-0812">Transmembrane</keyword>
<keyword evidence="5 6" id="KW-0472">Membrane</keyword>
<evidence type="ECO:0000259" key="7">
    <source>
        <dbReference type="Pfam" id="PF10520"/>
    </source>
</evidence>